<organism evidence="2 3">
    <name type="scientific">Batrachochytrium salamandrivorans</name>
    <dbReference type="NCBI Taxonomy" id="1357716"/>
    <lineage>
        <taxon>Eukaryota</taxon>
        <taxon>Fungi</taxon>
        <taxon>Fungi incertae sedis</taxon>
        <taxon>Chytridiomycota</taxon>
        <taxon>Chytridiomycota incertae sedis</taxon>
        <taxon>Chytridiomycetes</taxon>
        <taxon>Rhizophydiales</taxon>
        <taxon>Rhizophydiales incertae sedis</taxon>
        <taxon>Batrachochytrium</taxon>
    </lineage>
</organism>
<sequence length="194" mass="21725">MTPAPTKPTVRYVVREAVVSDAQTLVAIINDAYRTDKGWTHEAHLISDPRISVQGLEALIENPAMHILVIGDMDTGLIIGSIEIEHFDTTAKEVVGDVDRCFQTDAVMIGLLAIHPDYQSRGAGSFMMKAALQKCREMTPKKTTAVLYAIHTRDELIAWYMRIGFKPTGRTIDFVFPDLQKVDDAHFNEYTMDL</sequence>
<dbReference type="EMBL" id="JAFCIX010000575">
    <property type="protein sequence ID" value="KAH6586258.1"/>
    <property type="molecule type" value="Genomic_DNA"/>
</dbReference>
<dbReference type="Proteomes" id="UP001648503">
    <property type="component" value="Unassembled WGS sequence"/>
</dbReference>
<evidence type="ECO:0000313" key="2">
    <source>
        <dbReference type="EMBL" id="KAH6586258.1"/>
    </source>
</evidence>
<dbReference type="PANTHER" id="PTHR43617">
    <property type="entry name" value="L-AMINO ACID N-ACETYLTRANSFERASE"/>
    <property type="match status" value="1"/>
</dbReference>
<comment type="caution">
    <text evidence="2">The sequence shown here is derived from an EMBL/GenBank/DDBJ whole genome shotgun (WGS) entry which is preliminary data.</text>
</comment>
<dbReference type="Gene3D" id="3.40.630.30">
    <property type="match status" value="1"/>
</dbReference>
<feature type="domain" description="N-acetyltransferase" evidence="1">
    <location>
        <begin position="12"/>
        <end position="194"/>
    </location>
</feature>
<accession>A0ABQ8EWG1</accession>
<dbReference type="InterPro" id="IPR050276">
    <property type="entry name" value="MshD_Acetyltransferase"/>
</dbReference>
<gene>
    <name evidence="2" type="ORF">BASA50_000722</name>
</gene>
<proteinExistence type="predicted"/>
<dbReference type="PANTHER" id="PTHR43617:SF9">
    <property type="entry name" value="GNAT FAMILY ACETYLTRANSFERASE"/>
    <property type="match status" value="1"/>
</dbReference>
<evidence type="ECO:0000259" key="1">
    <source>
        <dbReference type="PROSITE" id="PS51186"/>
    </source>
</evidence>
<reference evidence="2 3" key="1">
    <citation type="submission" date="2021-02" db="EMBL/GenBank/DDBJ databases">
        <title>Variation within the Batrachochytrium salamandrivorans European outbreak.</title>
        <authorList>
            <person name="Kelly M."/>
            <person name="Pasmans F."/>
            <person name="Shea T.P."/>
            <person name="Munoz J.F."/>
            <person name="Carranza S."/>
            <person name="Cuomo C.A."/>
            <person name="Martel A."/>
        </authorList>
    </citation>
    <scope>NUCLEOTIDE SEQUENCE [LARGE SCALE GENOMIC DNA]</scope>
    <source>
        <strain evidence="2 3">AMFP18/2</strain>
    </source>
</reference>
<keyword evidence="3" id="KW-1185">Reference proteome</keyword>
<dbReference type="CDD" id="cd04301">
    <property type="entry name" value="NAT_SF"/>
    <property type="match status" value="1"/>
</dbReference>
<dbReference type="SUPFAM" id="SSF55729">
    <property type="entry name" value="Acyl-CoA N-acyltransferases (Nat)"/>
    <property type="match status" value="1"/>
</dbReference>
<dbReference type="InterPro" id="IPR016181">
    <property type="entry name" value="Acyl_CoA_acyltransferase"/>
</dbReference>
<protein>
    <recommendedName>
        <fullName evidence="1">N-acetyltransferase domain-containing protein</fullName>
    </recommendedName>
</protein>
<dbReference type="Pfam" id="PF00583">
    <property type="entry name" value="Acetyltransf_1"/>
    <property type="match status" value="1"/>
</dbReference>
<name>A0ABQ8EWG1_9FUNG</name>
<dbReference type="PROSITE" id="PS51186">
    <property type="entry name" value="GNAT"/>
    <property type="match status" value="1"/>
</dbReference>
<dbReference type="InterPro" id="IPR000182">
    <property type="entry name" value="GNAT_dom"/>
</dbReference>
<evidence type="ECO:0000313" key="3">
    <source>
        <dbReference type="Proteomes" id="UP001648503"/>
    </source>
</evidence>